<evidence type="ECO:0000313" key="2">
    <source>
        <dbReference type="Proteomes" id="UP000324222"/>
    </source>
</evidence>
<gene>
    <name evidence="1" type="ORF">E2C01_063353</name>
</gene>
<name>A0A5B7HK78_PORTR</name>
<proteinExistence type="predicted"/>
<keyword evidence="2" id="KW-1185">Reference proteome</keyword>
<dbReference type="Proteomes" id="UP000324222">
    <property type="component" value="Unassembled WGS sequence"/>
</dbReference>
<dbReference type="OrthoDB" id="6366846at2759"/>
<dbReference type="AlphaFoldDB" id="A0A5B7HK78"/>
<protein>
    <submittedName>
        <fullName evidence="1">Uncharacterized protein</fullName>
    </submittedName>
</protein>
<comment type="caution">
    <text evidence="1">The sequence shown here is derived from an EMBL/GenBank/DDBJ whole genome shotgun (WGS) entry which is preliminary data.</text>
</comment>
<sequence length="126" mass="14783">MVKKTQRSHQHYFLTDNPCSMFPHLHDLDRIHQRAPRIILKDRIDPFHFHTEEEFICWHRLTKQATRSMIEVSPELPEVHGNRGLPIPHHLQVLIALKYMATGSFQLIISDCLEGREPAEGKKKES</sequence>
<organism evidence="1 2">
    <name type="scientific">Portunus trituberculatus</name>
    <name type="common">Swimming crab</name>
    <name type="synonym">Neptunus trituberculatus</name>
    <dbReference type="NCBI Taxonomy" id="210409"/>
    <lineage>
        <taxon>Eukaryota</taxon>
        <taxon>Metazoa</taxon>
        <taxon>Ecdysozoa</taxon>
        <taxon>Arthropoda</taxon>
        <taxon>Crustacea</taxon>
        <taxon>Multicrustacea</taxon>
        <taxon>Malacostraca</taxon>
        <taxon>Eumalacostraca</taxon>
        <taxon>Eucarida</taxon>
        <taxon>Decapoda</taxon>
        <taxon>Pleocyemata</taxon>
        <taxon>Brachyura</taxon>
        <taxon>Eubrachyura</taxon>
        <taxon>Portunoidea</taxon>
        <taxon>Portunidae</taxon>
        <taxon>Portuninae</taxon>
        <taxon>Portunus</taxon>
    </lineage>
</organism>
<dbReference type="EMBL" id="VSRR010028932">
    <property type="protein sequence ID" value="MPC69138.1"/>
    <property type="molecule type" value="Genomic_DNA"/>
</dbReference>
<evidence type="ECO:0000313" key="1">
    <source>
        <dbReference type="EMBL" id="MPC69138.1"/>
    </source>
</evidence>
<reference evidence="1 2" key="1">
    <citation type="submission" date="2019-05" db="EMBL/GenBank/DDBJ databases">
        <title>Another draft genome of Portunus trituberculatus and its Hox gene families provides insights of decapod evolution.</title>
        <authorList>
            <person name="Jeong J.-H."/>
            <person name="Song I."/>
            <person name="Kim S."/>
            <person name="Choi T."/>
            <person name="Kim D."/>
            <person name="Ryu S."/>
            <person name="Kim W."/>
        </authorList>
    </citation>
    <scope>NUCLEOTIDE SEQUENCE [LARGE SCALE GENOMIC DNA]</scope>
    <source>
        <tissue evidence="1">Muscle</tissue>
    </source>
</reference>
<accession>A0A5B7HK78</accession>